<accession>A0A0C2CJH3</accession>
<reference evidence="2 3" key="1">
    <citation type="submission" date="2013-12" db="EMBL/GenBank/DDBJ databases">
        <title>Draft genome of the parsitic nematode Ancylostoma duodenale.</title>
        <authorList>
            <person name="Mitreva M."/>
        </authorList>
    </citation>
    <scope>NUCLEOTIDE SEQUENCE [LARGE SCALE GENOMIC DNA]</scope>
    <source>
        <strain evidence="2 3">Zhejiang</strain>
    </source>
</reference>
<protein>
    <submittedName>
        <fullName evidence="2">Uncharacterized protein</fullName>
    </submittedName>
</protein>
<dbReference type="Gene3D" id="3.30.420.10">
    <property type="entry name" value="Ribonuclease H-like superfamily/Ribonuclease H"/>
    <property type="match status" value="1"/>
</dbReference>
<name>A0A0C2CJH3_9BILA</name>
<dbReference type="InterPro" id="IPR036397">
    <property type="entry name" value="RNaseH_sf"/>
</dbReference>
<keyword evidence="3" id="KW-1185">Reference proteome</keyword>
<dbReference type="Proteomes" id="UP000054047">
    <property type="component" value="Unassembled WGS sequence"/>
</dbReference>
<feature type="region of interest" description="Disordered" evidence="1">
    <location>
        <begin position="44"/>
        <end position="64"/>
    </location>
</feature>
<dbReference type="AlphaFoldDB" id="A0A0C2CJH3"/>
<proteinExistence type="predicted"/>
<dbReference type="EMBL" id="KN735496">
    <property type="protein sequence ID" value="KIH56598.1"/>
    <property type="molecule type" value="Genomic_DNA"/>
</dbReference>
<organism evidence="2 3">
    <name type="scientific">Ancylostoma duodenale</name>
    <dbReference type="NCBI Taxonomy" id="51022"/>
    <lineage>
        <taxon>Eukaryota</taxon>
        <taxon>Metazoa</taxon>
        <taxon>Ecdysozoa</taxon>
        <taxon>Nematoda</taxon>
        <taxon>Chromadorea</taxon>
        <taxon>Rhabditida</taxon>
        <taxon>Rhabditina</taxon>
        <taxon>Rhabditomorpha</taxon>
        <taxon>Strongyloidea</taxon>
        <taxon>Ancylostomatidae</taxon>
        <taxon>Ancylostomatinae</taxon>
        <taxon>Ancylostoma</taxon>
    </lineage>
</organism>
<sequence>MTRLGGTEWDQIIRWSSGFEKAGRYKAKTTAIDGLGRNSIDWQDSTHLRSRRSQGPKTSVLHDPGKQVSALGPTLFWRGDVDLSTDGAPSYRSEETEEWVARNFSDFVSVDLNPQRPGHWPTNSSDFDPLDYPIWGILESIACAKPRSTVEALKRDLTKASNNLPMGVIARAVDDFPK</sequence>
<gene>
    <name evidence="2" type="ORF">ANCDUO_13221</name>
</gene>
<dbReference type="GO" id="GO:0003676">
    <property type="term" value="F:nucleic acid binding"/>
    <property type="evidence" value="ECO:0007669"/>
    <property type="project" value="InterPro"/>
</dbReference>
<evidence type="ECO:0000256" key="1">
    <source>
        <dbReference type="SAM" id="MobiDB-lite"/>
    </source>
</evidence>
<evidence type="ECO:0000313" key="3">
    <source>
        <dbReference type="Proteomes" id="UP000054047"/>
    </source>
</evidence>
<dbReference type="OrthoDB" id="7951431at2759"/>
<evidence type="ECO:0000313" key="2">
    <source>
        <dbReference type="EMBL" id="KIH56598.1"/>
    </source>
</evidence>